<dbReference type="PANTHER" id="PTHR14890:SF1">
    <property type="entry name" value="FANCONI ANEMIA CORE COMPLEX-ASSOCIATED PROTEIN 100"/>
    <property type="match status" value="1"/>
</dbReference>
<sequence length="912" mass="103110">MDISILQSYQLPRPFGKPIAKCVATQDWLAVKVLPQRIHVFFKEALREIWCFPADPIEISQDGLYMSSETTNSLAVSFLVLTADGSIWRIPLVQRQKRNYDADSQDPSPLRQIRRIGEANNNKSLPQASQASIFGPARNIATPTVAEYNSLFSPPTLITVTDVHKILQQSRICSLRPYNFSNRNGMLMLFENGEIGFLSLVNRIPSNQVLFRHDIQKTESELSDPKITCHLINILYKNTRYSNGLVLFQPLILDASPPCAITSLNEPIQAIYTLSIKRETADESELPLLRPLIEEKVDNAFLFVGFKGTIALMCMAPKKKNDDSDVKSIAYKEYYVSAPVHSSFAFKNRLIVAVEDGNIVVINLDRDMFSEDKLVSLHTIPIYFPKGIITLSYHCIVGQDSGDGILYTLSSDGRLIRSSFKTTSEDKPTYMMSNEELKEEIKKQLNNIAELTAKQTALEKTNQLLNSAIAARNLVIPELQHLYKRRDKAKDKNPPLEVECYPITMSTSLNGSVINRTFLKVRLTSRLGINWTHMWSLMINMMNHCNSSKPTESSLVMSYSVSLVDMIAVWERDIEINLRFLNYPIMIKLGLCFSPPMPVDSTNIEHKKSKATYFPLVNIQYDILDFIKPCPENILQRMQQERHFAIYPPIPNFIAPLEGDFFATEFDFKKALETLINVSGNDKEREETPITDFISSLNINTAIINFFLRASSNVSTSTTSPNETNVDGAWKRCLSVLLGENIETSDLQEIIKTANHAIFITPLSLEPVILNLKKLDGCEISNFIPQDSIGVELKITTNSLEALLFVEEALLGRLDDFSVIDIINTTSSTNKMDVDKIARPTMSQTIKEKLINLKTDRDSLIRLHKQHENDENGVTWDDLVEVAKKTEANIIEIVSSSRTEMNNMWLNGVVEL</sequence>
<organism evidence="2 3">
    <name type="scientific">Gigaspora margarita</name>
    <dbReference type="NCBI Taxonomy" id="4874"/>
    <lineage>
        <taxon>Eukaryota</taxon>
        <taxon>Fungi</taxon>
        <taxon>Fungi incertae sedis</taxon>
        <taxon>Mucoromycota</taxon>
        <taxon>Glomeromycotina</taxon>
        <taxon>Glomeromycetes</taxon>
        <taxon>Diversisporales</taxon>
        <taxon>Gigasporaceae</taxon>
        <taxon>Gigaspora</taxon>
    </lineage>
</organism>
<evidence type="ECO:0000313" key="3">
    <source>
        <dbReference type="Proteomes" id="UP000789901"/>
    </source>
</evidence>
<protein>
    <submittedName>
        <fullName evidence="2">24446_t:CDS:1</fullName>
    </submittedName>
</protein>
<dbReference type="InterPro" id="IPR029251">
    <property type="entry name" value="Faap100"/>
</dbReference>
<proteinExistence type="predicted"/>
<dbReference type="EMBL" id="CAJVQB010012724">
    <property type="protein sequence ID" value="CAG8757546.1"/>
    <property type="molecule type" value="Genomic_DNA"/>
</dbReference>
<name>A0ABN7VDB9_GIGMA</name>
<evidence type="ECO:0000313" key="2">
    <source>
        <dbReference type="EMBL" id="CAG8757546.1"/>
    </source>
</evidence>
<keyword evidence="1" id="KW-0175">Coiled coil</keyword>
<comment type="caution">
    <text evidence="2">The sequence shown here is derived from an EMBL/GenBank/DDBJ whole genome shotgun (WGS) entry which is preliminary data.</text>
</comment>
<feature type="coiled-coil region" evidence="1">
    <location>
        <begin position="434"/>
        <end position="461"/>
    </location>
</feature>
<evidence type="ECO:0000256" key="1">
    <source>
        <dbReference type="SAM" id="Coils"/>
    </source>
</evidence>
<dbReference type="Proteomes" id="UP000789901">
    <property type="component" value="Unassembled WGS sequence"/>
</dbReference>
<accession>A0ABN7VDB9</accession>
<keyword evidence="3" id="KW-1185">Reference proteome</keyword>
<dbReference type="PANTHER" id="PTHR14890">
    <property type="entry name" value="FANCONI ANEMIA CORE COMPLEX-ASSOCIATED PROTEIN 100"/>
    <property type="match status" value="1"/>
</dbReference>
<gene>
    <name evidence="2" type="ORF">GMARGA_LOCUS17083</name>
</gene>
<reference evidence="2 3" key="1">
    <citation type="submission" date="2021-06" db="EMBL/GenBank/DDBJ databases">
        <authorList>
            <person name="Kallberg Y."/>
            <person name="Tangrot J."/>
            <person name="Rosling A."/>
        </authorList>
    </citation>
    <scope>NUCLEOTIDE SEQUENCE [LARGE SCALE GENOMIC DNA]</scope>
    <source>
        <strain evidence="2 3">120-4 pot B 10/14</strain>
    </source>
</reference>